<keyword evidence="4 7" id="KW-1133">Transmembrane helix</keyword>
<evidence type="ECO:0000256" key="5">
    <source>
        <dbReference type="ARBA" id="ARBA00023136"/>
    </source>
</evidence>
<evidence type="ECO:0000256" key="7">
    <source>
        <dbReference type="SAM" id="Phobius"/>
    </source>
</evidence>
<feature type="transmembrane region" description="Helical" evidence="7">
    <location>
        <begin position="6"/>
        <end position="32"/>
    </location>
</feature>
<dbReference type="Pfam" id="PF04277">
    <property type="entry name" value="OAD_gamma"/>
    <property type="match status" value="1"/>
</dbReference>
<accession>A0A1H7YII4</accession>
<proteinExistence type="predicted"/>
<keyword evidence="9" id="KW-1185">Reference proteome</keyword>
<reference evidence="8 9" key="1">
    <citation type="submission" date="2016-10" db="EMBL/GenBank/DDBJ databases">
        <authorList>
            <person name="de Groot N.N."/>
        </authorList>
    </citation>
    <scope>NUCLEOTIDE SEQUENCE [LARGE SCALE GENOMIC DNA]</scope>
    <source>
        <strain evidence="8 9">CGMCC 1.5070</strain>
    </source>
</reference>
<name>A0A1H7YII4_9FIRM</name>
<dbReference type="EMBL" id="FOCG01000001">
    <property type="protein sequence ID" value="SEM45107.1"/>
    <property type="molecule type" value="Genomic_DNA"/>
</dbReference>
<keyword evidence="3 7" id="KW-0812">Transmembrane</keyword>
<evidence type="ECO:0000256" key="2">
    <source>
        <dbReference type="ARBA" id="ARBA00022475"/>
    </source>
</evidence>
<dbReference type="Proteomes" id="UP000199158">
    <property type="component" value="Unassembled WGS sequence"/>
</dbReference>
<sequence>MDYTLAGTVVLSGLSIVFIVLILLTLMMMAFGKIMDRTSGSKKNDDGQAPAVKEAVPSPAAKAAPMQIEEGISDEIIAVISASVSAMMGGTKNFVIKSVKSAQNGRSVWSMAGMQQNTNPF</sequence>
<evidence type="ECO:0000256" key="1">
    <source>
        <dbReference type="ARBA" id="ARBA00004236"/>
    </source>
</evidence>
<dbReference type="AlphaFoldDB" id="A0A1H7YII4"/>
<dbReference type="InterPro" id="IPR005899">
    <property type="entry name" value="Na_pump_deCOase"/>
</dbReference>
<dbReference type="GO" id="GO:0015081">
    <property type="term" value="F:sodium ion transmembrane transporter activity"/>
    <property type="evidence" value="ECO:0007669"/>
    <property type="project" value="InterPro"/>
</dbReference>
<gene>
    <name evidence="8" type="ORF">SAMN05216180_0024</name>
</gene>
<evidence type="ECO:0000256" key="3">
    <source>
        <dbReference type="ARBA" id="ARBA00022692"/>
    </source>
</evidence>
<protein>
    <submittedName>
        <fullName evidence="8">Sodium pump decarboxylases, gamma subunit</fullName>
    </submittedName>
</protein>
<organism evidence="8 9">
    <name type="scientific">Hydrogenoanaerobacterium saccharovorans</name>
    <dbReference type="NCBI Taxonomy" id="474960"/>
    <lineage>
        <taxon>Bacteria</taxon>
        <taxon>Bacillati</taxon>
        <taxon>Bacillota</taxon>
        <taxon>Clostridia</taxon>
        <taxon>Eubacteriales</taxon>
        <taxon>Oscillospiraceae</taxon>
        <taxon>Hydrogenoanaerobacterium</taxon>
    </lineage>
</organism>
<evidence type="ECO:0000313" key="9">
    <source>
        <dbReference type="Proteomes" id="UP000199158"/>
    </source>
</evidence>
<feature type="region of interest" description="Disordered" evidence="6">
    <location>
        <begin position="39"/>
        <end position="60"/>
    </location>
</feature>
<keyword evidence="2" id="KW-1003">Cell membrane</keyword>
<evidence type="ECO:0000256" key="6">
    <source>
        <dbReference type="SAM" id="MobiDB-lite"/>
    </source>
</evidence>
<evidence type="ECO:0000256" key="4">
    <source>
        <dbReference type="ARBA" id="ARBA00022989"/>
    </source>
</evidence>
<dbReference type="NCBIfam" id="TIGR01195">
    <property type="entry name" value="oadG_fam"/>
    <property type="match status" value="1"/>
</dbReference>
<dbReference type="OrthoDB" id="10013119at2"/>
<dbReference type="RefSeq" id="WP_092750445.1">
    <property type="nucleotide sequence ID" value="NZ_FOCG01000001.1"/>
</dbReference>
<dbReference type="GO" id="GO:0005886">
    <property type="term" value="C:plasma membrane"/>
    <property type="evidence" value="ECO:0007669"/>
    <property type="project" value="UniProtKB-SubCell"/>
</dbReference>
<dbReference type="STRING" id="474960.SAMN05216180_0024"/>
<keyword evidence="5 7" id="KW-0472">Membrane</keyword>
<comment type="subcellular location">
    <subcellularLocation>
        <location evidence="1">Cell membrane</location>
    </subcellularLocation>
</comment>
<evidence type="ECO:0000313" key="8">
    <source>
        <dbReference type="EMBL" id="SEM45107.1"/>
    </source>
</evidence>
<dbReference type="GO" id="GO:0036376">
    <property type="term" value="P:sodium ion export across plasma membrane"/>
    <property type="evidence" value="ECO:0007669"/>
    <property type="project" value="InterPro"/>
</dbReference>